<keyword evidence="2" id="KW-0805">Transcription regulation</keyword>
<gene>
    <name evidence="6" type="ORF">NS220_17070</name>
</gene>
<dbReference type="InterPro" id="IPR028082">
    <property type="entry name" value="Peripla_BP_I"/>
</dbReference>
<reference evidence="6 7" key="1">
    <citation type="journal article" date="2016" name="Front. Microbiol.">
        <title>Genomic Resource of Rice Seed Associated Bacteria.</title>
        <authorList>
            <person name="Midha S."/>
            <person name="Bansal K."/>
            <person name="Sharma S."/>
            <person name="Kumar N."/>
            <person name="Patil P.P."/>
            <person name="Chaudhry V."/>
            <person name="Patil P.B."/>
        </authorList>
    </citation>
    <scope>NUCLEOTIDE SEQUENCE [LARGE SCALE GENOMIC DNA]</scope>
    <source>
        <strain evidence="6 7">NS220</strain>
    </source>
</reference>
<keyword evidence="3" id="KW-0238">DNA-binding</keyword>
<dbReference type="CDD" id="cd01392">
    <property type="entry name" value="HTH_LacI"/>
    <property type="match status" value="1"/>
</dbReference>
<dbReference type="Pfam" id="PF13377">
    <property type="entry name" value="Peripla_BP_3"/>
    <property type="match status" value="1"/>
</dbReference>
<dbReference type="SUPFAM" id="SSF47413">
    <property type="entry name" value="lambda repressor-like DNA-binding domains"/>
    <property type="match status" value="1"/>
</dbReference>
<dbReference type="PANTHER" id="PTHR30146:SF148">
    <property type="entry name" value="HTH-TYPE TRANSCRIPTIONAL REPRESSOR PURR-RELATED"/>
    <property type="match status" value="1"/>
</dbReference>
<accession>A0A147ESV8</accession>
<dbReference type="GO" id="GO:0000976">
    <property type="term" value="F:transcription cis-regulatory region binding"/>
    <property type="evidence" value="ECO:0007669"/>
    <property type="project" value="TreeGrafter"/>
</dbReference>
<keyword evidence="1" id="KW-0678">Repressor</keyword>
<evidence type="ECO:0000259" key="5">
    <source>
        <dbReference type="PROSITE" id="PS50932"/>
    </source>
</evidence>
<dbReference type="EMBL" id="LDRT01000159">
    <property type="protein sequence ID" value="KTR87751.1"/>
    <property type="molecule type" value="Genomic_DNA"/>
</dbReference>
<dbReference type="Pfam" id="PF00356">
    <property type="entry name" value="LacI"/>
    <property type="match status" value="1"/>
</dbReference>
<dbReference type="Proteomes" id="UP000075025">
    <property type="component" value="Unassembled WGS sequence"/>
</dbReference>
<dbReference type="SUPFAM" id="SSF53822">
    <property type="entry name" value="Periplasmic binding protein-like I"/>
    <property type="match status" value="1"/>
</dbReference>
<protein>
    <recommendedName>
        <fullName evidence="5">HTH lacI-type domain-containing protein</fullName>
    </recommendedName>
</protein>
<evidence type="ECO:0000256" key="1">
    <source>
        <dbReference type="ARBA" id="ARBA00022491"/>
    </source>
</evidence>
<comment type="caution">
    <text evidence="6">The sequence shown here is derived from an EMBL/GenBank/DDBJ whole genome shotgun (WGS) entry which is preliminary data.</text>
</comment>
<evidence type="ECO:0000256" key="2">
    <source>
        <dbReference type="ARBA" id="ARBA00023015"/>
    </source>
</evidence>
<dbReference type="PATRIC" id="fig|2033.6.peg.1043"/>
<dbReference type="Gene3D" id="3.40.50.2300">
    <property type="match status" value="2"/>
</dbReference>
<dbReference type="OrthoDB" id="9790412at2"/>
<dbReference type="PANTHER" id="PTHR30146">
    <property type="entry name" value="LACI-RELATED TRANSCRIPTIONAL REPRESSOR"/>
    <property type="match status" value="1"/>
</dbReference>
<dbReference type="PROSITE" id="PS50932">
    <property type="entry name" value="HTH_LACI_2"/>
    <property type="match status" value="1"/>
</dbReference>
<keyword evidence="4" id="KW-0804">Transcription</keyword>
<evidence type="ECO:0000256" key="4">
    <source>
        <dbReference type="ARBA" id="ARBA00023163"/>
    </source>
</evidence>
<proteinExistence type="predicted"/>
<dbReference type="InterPro" id="IPR000843">
    <property type="entry name" value="HTH_LacI"/>
</dbReference>
<dbReference type="AlphaFoldDB" id="A0A147ESV8"/>
<name>A0A147ESV8_MICTE</name>
<dbReference type="RefSeq" id="WP_058625186.1">
    <property type="nucleotide sequence ID" value="NZ_LDRT01000159.1"/>
</dbReference>
<dbReference type="InterPro" id="IPR010982">
    <property type="entry name" value="Lambda_DNA-bd_dom_sf"/>
</dbReference>
<dbReference type="InterPro" id="IPR046335">
    <property type="entry name" value="LacI/GalR-like_sensor"/>
</dbReference>
<sequence length="350" mass="38496">MSRTESRRVTQRQIAQLAGVSQATVSLVLNNRTGGDIRIPDETRERVLRVIEETKYVADPSARRLAGVDNRILGVFTYEPAFPTRSLDFYTPLLNGIEAGAEELGSDLLLFTSTPVVDGRRRLFHERNRLRLADGVLLLGVEMDPNELARLVIEGFRVVAVGRRDTPAIPYVGIDYTAATAQVVGRALALGHRRVLYLRLDSDGESVRDRYQGVLNATSATDVVLADRLSDGSDLEADWREITTFAPTLVIAESPEVAQSLHDRAVHEGYDVPRDLSIIALGSSPRVSPDDVSFTRLNPPRTELGQRAVHLLARLLSDDDYPSADELRTLLPCPIIDGATLSAPTQEARP</sequence>
<evidence type="ECO:0000256" key="3">
    <source>
        <dbReference type="ARBA" id="ARBA00023125"/>
    </source>
</evidence>
<evidence type="ECO:0000313" key="7">
    <source>
        <dbReference type="Proteomes" id="UP000075025"/>
    </source>
</evidence>
<dbReference type="CDD" id="cd06267">
    <property type="entry name" value="PBP1_LacI_sugar_binding-like"/>
    <property type="match status" value="1"/>
</dbReference>
<dbReference type="GO" id="GO:0003700">
    <property type="term" value="F:DNA-binding transcription factor activity"/>
    <property type="evidence" value="ECO:0007669"/>
    <property type="project" value="TreeGrafter"/>
</dbReference>
<evidence type="ECO:0000313" key="6">
    <source>
        <dbReference type="EMBL" id="KTR87751.1"/>
    </source>
</evidence>
<dbReference type="Gene3D" id="1.10.260.40">
    <property type="entry name" value="lambda repressor-like DNA-binding domains"/>
    <property type="match status" value="1"/>
</dbReference>
<organism evidence="6 7">
    <name type="scientific">Microbacterium testaceum</name>
    <name type="common">Aureobacterium testaceum</name>
    <name type="synonym">Brevibacterium testaceum</name>
    <dbReference type="NCBI Taxonomy" id="2033"/>
    <lineage>
        <taxon>Bacteria</taxon>
        <taxon>Bacillati</taxon>
        <taxon>Actinomycetota</taxon>
        <taxon>Actinomycetes</taxon>
        <taxon>Micrococcales</taxon>
        <taxon>Microbacteriaceae</taxon>
        <taxon>Microbacterium</taxon>
    </lineage>
</organism>
<feature type="domain" description="HTH lacI-type" evidence="5">
    <location>
        <begin position="9"/>
        <end position="67"/>
    </location>
</feature>
<dbReference type="SMART" id="SM00354">
    <property type="entry name" value="HTH_LACI"/>
    <property type="match status" value="1"/>
</dbReference>